<dbReference type="SUPFAM" id="SSF81321">
    <property type="entry name" value="Family A G protein-coupled receptor-like"/>
    <property type="match status" value="1"/>
</dbReference>
<evidence type="ECO:0000256" key="1">
    <source>
        <dbReference type="ARBA" id="ARBA00004141"/>
    </source>
</evidence>
<dbReference type="PRINTS" id="PR00237">
    <property type="entry name" value="GPCRRHODOPSN"/>
</dbReference>
<evidence type="ECO:0000256" key="9">
    <source>
        <dbReference type="RuleBase" id="RU000688"/>
    </source>
</evidence>
<keyword evidence="12" id="KW-1185">Reference proteome</keyword>
<keyword evidence="8 9" id="KW-0807">Transducer</keyword>
<evidence type="ECO:0000256" key="5">
    <source>
        <dbReference type="ARBA" id="ARBA00023040"/>
    </source>
</evidence>
<dbReference type="InterPro" id="IPR017452">
    <property type="entry name" value="GPCR_Rhodpsn_7TM"/>
</dbReference>
<dbReference type="PANTHER" id="PTHR45698">
    <property type="entry name" value="TRACE AMINE-ASSOCIATED RECEPTOR 19N-RELATED"/>
    <property type="match status" value="1"/>
</dbReference>
<evidence type="ECO:0000256" key="10">
    <source>
        <dbReference type="SAM" id="Phobius"/>
    </source>
</evidence>
<evidence type="ECO:0000313" key="12">
    <source>
        <dbReference type="Proteomes" id="UP000694865"/>
    </source>
</evidence>
<feature type="transmembrane region" description="Helical" evidence="10">
    <location>
        <begin position="70"/>
        <end position="92"/>
    </location>
</feature>
<dbReference type="PROSITE" id="PS00237">
    <property type="entry name" value="G_PROTEIN_RECEP_F1_1"/>
    <property type="match status" value="1"/>
</dbReference>
<comment type="subcellular location">
    <subcellularLocation>
        <location evidence="1">Membrane</location>
        <topology evidence="1">Multi-pass membrane protein</topology>
    </subcellularLocation>
</comment>
<evidence type="ECO:0000256" key="2">
    <source>
        <dbReference type="ARBA" id="ARBA00010663"/>
    </source>
</evidence>
<evidence type="ECO:0000256" key="6">
    <source>
        <dbReference type="ARBA" id="ARBA00023136"/>
    </source>
</evidence>
<feature type="transmembrane region" description="Helical" evidence="10">
    <location>
        <begin position="229"/>
        <end position="255"/>
    </location>
</feature>
<feature type="transmembrane region" description="Helical" evidence="10">
    <location>
        <begin position="143"/>
        <end position="164"/>
    </location>
</feature>
<evidence type="ECO:0000256" key="8">
    <source>
        <dbReference type="ARBA" id="ARBA00023224"/>
    </source>
</evidence>
<dbReference type="RefSeq" id="XP_006812908.1">
    <property type="nucleotide sequence ID" value="XM_006812845.1"/>
</dbReference>
<dbReference type="InterPro" id="IPR000611">
    <property type="entry name" value="NPY_rcpt"/>
</dbReference>
<feature type="transmembrane region" description="Helical" evidence="10">
    <location>
        <begin position="29"/>
        <end position="49"/>
    </location>
</feature>
<dbReference type="SMART" id="SM01381">
    <property type="entry name" value="7TM_GPCR_Srsx"/>
    <property type="match status" value="1"/>
</dbReference>
<dbReference type="CDD" id="cd00637">
    <property type="entry name" value="7tm_classA_rhodopsin-like"/>
    <property type="match status" value="1"/>
</dbReference>
<gene>
    <name evidence="13" type="primary">LOC102809667</name>
</gene>
<reference evidence="13" key="1">
    <citation type="submission" date="2025-08" db="UniProtKB">
        <authorList>
            <consortium name="RefSeq"/>
        </authorList>
    </citation>
    <scope>IDENTIFICATION</scope>
    <source>
        <tissue evidence="13">Testes</tissue>
    </source>
</reference>
<feature type="transmembrane region" description="Helical" evidence="10">
    <location>
        <begin position="104"/>
        <end position="122"/>
    </location>
</feature>
<keyword evidence="5 9" id="KW-0297">G-protein coupled receptor</keyword>
<dbReference type="Proteomes" id="UP000694865">
    <property type="component" value="Unplaced"/>
</dbReference>
<keyword evidence="6 10" id="KW-0472">Membrane</keyword>
<keyword evidence="7 9" id="KW-0675">Receptor</keyword>
<dbReference type="Pfam" id="PF00001">
    <property type="entry name" value="7tm_1"/>
    <property type="match status" value="1"/>
</dbReference>
<comment type="similarity">
    <text evidence="2 9">Belongs to the G-protein coupled receptor 1 family.</text>
</comment>
<sequence length="339" mass="38115">MNNSTNITFEESDSSFGNAALTEIILDTFYGIIGVTGVLGNFLVILVIIKVKSLRSITNMFIAHQSIIDMMTSLILLILNLGPVIIAPPGPWGTFLCMFWISRYLMWALITVSTLNLVGLTLERYYAIVYPISHHTKFNTDKVKIVFAIEWILGFLVEGYWALIQVNIGGYCIPIWPNVFLQRFCGTMVFAFQFFIPIVVMAMAYIRINLSLASQARSGDTALQRSRRNVIKTLVIVVIAYTICWTPNAFAFYQYNLGGYLDFNSPFTHYTTISAFLNMCINPVIYALKYDNFKKGLRKIFCGKETQITPIDLPLTNSTAASTVQTTQSPSLQVPTPVH</sequence>
<dbReference type="PANTHER" id="PTHR45698:SF1">
    <property type="entry name" value="TRACE AMINE-ASSOCIATED RECEPTOR 13C-LIKE"/>
    <property type="match status" value="1"/>
</dbReference>
<accession>A0ABM0LYR7</accession>
<dbReference type="InterPro" id="IPR000276">
    <property type="entry name" value="GPCR_Rhodpsn"/>
</dbReference>
<organism evidence="12 13">
    <name type="scientific">Saccoglossus kowalevskii</name>
    <name type="common">Acorn worm</name>
    <dbReference type="NCBI Taxonomy" id="10224"/>
    <lineage>
        <taxon>Eukaryota</taxon>
        <taxon>Metazoa</taxon>
        <taxon>Hemichordata</taxon>
        <taxon>Enteropneusta</taxon>
        <taxon>Harrimaniidae</taxon>
        <taxon>Saccoglossus</taxon>
    </lineage>
</organism>
<dbReference type="PROSITE" id="PS50262">
    <property type="entry name" value="G_PROTEIN_RECEP_F1_2"/>
    <property type="match status" value="1"/>
</dbReference>
<name>A0ABM0LYR7_SACKO</name>
<feature type="transmembrane region" description="Helical" evidence="10">
    <location>
        <begin position="184"/>
        <end position="208"/>
    </location>
</feature>
<feature type="domain" description="G-protein coupled receptors family 1 profile" evidence="11">
    <location>
        <begin position="40"/>
        <end position="286"/>
    </location>
</feature>
<dbReference type="Gene3D" id="1.20.1070.10">
    <property type="entry name" value="Rhodopsin 7-helix transmembrane proteins"/>
    <property type="match status" value="1"/>
</dbReference>
<dbReference type="GeneID" id="102809667"/>
<feature type="transmembrane region" description="Helical" evidence="10">
    <location>
        <begin position="267"/>
        <end position="288"/>
    </location>
</feature>
<evidence type="ECO:0000256" key="3">
    <source>
        <dbReference type="ARBA" id="ARBA00022692"/>
    </source>
</evidence>
<keyword evidence="3 9" id="KW-0812">Transmembrane</keyword>
<evidence type="ECO:0000256" key="4">
    <source>
        <dbReference type="ARBA" id="ARBA00022989"/>
    </source>
</evidence>
<evidence type="ECO:0000313" key="13">
    <source>
        <dbReference type="RefSeq" id="XP_006812908.1"/>
    </source>
</evidence>
<evidence type="ECO:0000256" key="7">
    <source>
        <dbReference type="ARBA" id="ARBA00023170"/>
    </source>
</evidence>
<evidence type="ECO:0000259" key="11">
    <source>
        <dbReference type="PROSITE" id="PS50262"/>
    </source>
</evidence>
<protein>
    <submittedName>
        <fullName evidence="13">Galanin receptor type 2-like</fullName>
    </submittedName>
</protein>
<proteinExistence type="inferred from homology"/>
<dbReference type="PRINTS" id="PR01012">
    <property type="entry name" value="NRPEPTIDEYR"/>
</dbReference>
<keyword evidence="4 10" id="KW-1133">Transmembrane helix</keyword>